<evidence type="ECO:0000259" key="1">
    <source>
        <dbReference type="PROSITE" id="PS50835"/>
    </source>
</evidence>
<protein>
    <recommendedName>
        <fullName evidence="1">Ig-like domain-containing protein</fullName>
    </recommendedName>
</protein>
<dbReference type="InterPro" id="IPR043502">
    <property type="entry name" value="DNA/RNA_pol_sf"/>
</dbReference>
<reference evidence="2" key="1">
    <citation type="journal article" date="2020" name="Nat. Genet.">
        <title>Genomic diversifications of five Gossypium allopolyploid species and their impact on cotton improvement.</title>
        <authorList>
            <person name="Chen Z.J."/>
            <person name="Sreedasyam A."/>
            <person name="Ando A."/>
            <person name="Song Q."/>
            <person name="De Santiago L.M."/>
            <person name="Hulse-Kemp A.M."/>
            <person name="Ding M."/>
            <person name="Ye W."/>
            <person name="Kirkbride R.C."/>
            <person name="Jenkins J."/>
            <person name="Plott C."/>
            <person name="Lovell J."/>
            <person name="Lin Y.M."/>
            <person name="Vaughn R."/>
            <person name="Liu B."/>
            <person name="Simpson S."/>
            <person name="Scheffler B.E."/>
            <person name="Wen L."/>
            <person name="Saski C.A."/>
            <person name="Grover C.E."/>
            <person name="Hu G."/>
            <person name="Conover J.L."/>
            <person name="Carlson J.W."/>
            <person name="Shu S."/>
            <person name="Boston L.B."/>
            <person name="Williams M."/>
            <person name="Peterson D.G."/>
            <person name="McGee K."/>
            <person name="Jones D.C."/>
            <person name="Wendel J.F."/>
            <person name="Stelly D.M."/>
            <person name="Grimwood J."/>
            <person name="Schmutz J."/>
        </authorList>
    </citation>
    <scope>NUCLEOTIDE SEQUENCE [LARGE SCALE GENOMIC DNA]</scope>
    <source>
        <strain evidence="2">cv. TM-1</strain>
    </source>
</reference>
<accession>A0ABM2YVE8</accession>
<dbReference type="Pfam" id="PF17919">
    <property type="entry name" value="RT_RNaseH_2"/>
    <property type="match status" value="1"/>
</dbReference>
<dbReference type="SUPFAM" id="SSF56672">
    <property type="entry name" value="DNA/RNA polymerases"/>
    <property type="match status" value="1"/>
</dbReference>
<name>A0ABM2YVE8_GOSHI</name>
<evidence type="ECO:0000313" key="3">
    <source>
        <dbReference type="RefSeq" id="XP_040934464.1"/>
    </source>
</evidence>
<keyword evidence="2" id="KW-1185">Reference proteome</keyword>
<dbReference type="InterPro" id="IPR043128">
    <property type="entry name" value="Rev_trsase/Diguanyl_cyclase"/>
</dbReference>
<dbReference type="PANTHER" id="PTHR46148">
    <property type="entry name" value="CHROMO DOMAIN-CONTAINING PROTEIN"/>
    <property type="match status" value="1"/>
</dbReference>
<dbReference type="PANTHER" id="PTHR46148:SF44">
    <property type="entry name" value="GAG-POL POLYPROTEIN"/>
    <property type="match status" value="1"/>
</dbReference>
<evidence type="ECO:0000313" key="2">
    <source>
        <dbReference type="Proteomes" id="UP000818029"/>
    </source>
</evidence>
<reference evidence="3" key="2">
    <citation type="submission" date="2025-08" db="UniProtKB">
        <authorList>
            <consortium name="RefSeq"/>
        </authorList>
    </citation>
    <scope>IDENTIFICATION</scope>
</reference>
<dbReference type="InterPro" id="IPR041577">
    <property type="entry name" value="RT_RNaseH_2"/>
</dbReference>
<dbReference type="PROSITE" id="PS50835">
    <property type="entry name" value="IG_LIKE"/>
    <property type="match status" value="1"/>
</dbReference>
<dbReference type="RefSeq" id="XP_040934464.1">
    <property type="nucleotide sequence ID" value="XM_041078530.1"/>
</dbReference>
<gene>
    <name evidence="3" type="primary">LOC121207992</name>
</gene>
<proteinExistence type="predicted"/>
<dbReference type="GeneID" id="121207992"/>
<sequence>MIAAPLTKLRRKGVPFSWTDKQQESFEKLKKVLTEVPVLIQPESRKEFTVYSYASDIGLGCVLMQEGKVWTELLKDYDCSIEYHPGKVNVVADALSQRAISDLIAMFIHLILFDDGSLLPDLQVKLTWTEQIKKLVSDTEEKVKLIRNRLKEATGRQKSYADLKCKEIKYSVGDYVFLKTRFSMLRHYHSDPTYIVPVEEIEVTSDLTFEEEPVQILDCDVKGMRRKSVPLVKVLWRNHS</sequence>
<dbReference type="InterPro" id="IPR007110">
    <property type="entry name" value="Ig-like_dom"/>
</dbReference>
<dbReference type="Gene3D" id="3.30.70.270">
    <property type="match status" value="1"/>
</dbReference>
<feature type="domain" description="Ig-like" evidence="1">
    <location>
        <begin position="192"/>
        <end position="240"/>
    </location>
</feature>
<dbReference type="Proteomes" id="UP000818029">
    <property type="component" value="Chromosome A10"/>
</dbReference>
<organism evidence="2 3">
    <name type="scientific">Gossypium hirsutum</name>
    <name type="common">Upland cotton</name>
    <name type="synonym">Gossypium mexicanum</name>
    <dbReference type="NCBI Taxonomy" id="3635"/>
    <lineage>
        <taxon>Eukaryota</taxon>
        <taxon>Viridiplantae</taxon>
        <taxon>Streptophyta</taxon>
        <taxon>Embryophyta</taxon>
        <taxon>Tracheophyta</taxon>
        <taxon>Spermatophyta</taxon>
        <taxon>Magnoliopsida</taxon>
        <taxon>eudicotyledons</taxon>
        <taxon>Gunneridae</taxon>
        <taxon>Pentapetalae</taxon>
        <taxon>rosids</taxon>
        <taxon>malvids</taxon>
        <taxon>Malvales</taxon>
        <taxon>Malvaceae</taxon>
        <taxon>Malvoideae</taxon>
        <taxon>Gossypium</taxon>
    </lineage>
</organism>